<feature type="compositionally biased region" description="Acidic residues" evidence="5">
    <location>
        <begin position="481"/>
        <end position="490"/>
    </location>
</feature>
<dbReference type="GO" id="GO:0016018">
    <property type="term" value="F:cyclosporin A binding"/>
    <property type="evidence" value="ECO:0007669"/>
    <property type="project" value="TreeGrafter"/>
</dbReference>
<evidence type="ECO:0000256" key="4">
    <source>
        <dbReference type="ARBA" id="ARBA00023235"/>
    </source>
</evidence>
<dbReference type="CDD" id="cd01926">
    <property type="entry name" value="cyclophilin_ABH_like"/>
    <property type="match status" value="1"/>
</dbReference>
<gene>
    <name evidence="7" type="ORF">DFA_07038</name>
</gene>
<dbReference type="SUPFAM" id="SSF50891">
    <property type="entry name" value="Cyclophilin-like"/>
    <property type="match status" value="1"/>
</dbReference>
<dbReference type="EC" id="5.2.1.8" evidence="2"/>
<dbReference type="InterPro" id="IPR020892">
    <property type="entry name" value="Cyclophilin-type_PPIase_CS"/>
</dbReference>
<protein>
    <recommendedName>
        <fullName evidence="2">peptidylprolyl isomerase</fullName>
        <ecNumber evidence="2">5.2.1.8</ecNumber>
    </recommendedName>
</protein>
<dbReference type="InterPro" id="IPR029000">
    <property type="entry name" value="Cyclophilin-like_dom_sf"/>
</dbReference>
<keyword evidence="8" id="KW-1185">Reference proteome</keyword>
<dbReference type="KEGG" id="dfa:DFA_07038"/>
<feature type="compositionally biased region" description="Basic and acidic residues" evidence="5">
    <location>
        <begin position="264"/>
        <end position="294"/>
    </location>
</feature>
<feature type="compositionally biased region" description="Low complexity" evidence="5">
    <location>
        <begin position="450"/>
        <end position="473"/>
    </location>
</feature>
<dbReference type="GeneID" id="14872117"/>
<reference evidence="8" key="1">
    <citation type="journal article" date="2011" name="Genome Res.">
        <title>Phylogeny-wide analysis of social amoeba genomes highlights ancient origins for complex intercellular communication.</title>
        <authorList>
            <person name="Heidel A.J."/>
            <person name="Lawal H.M."/>
            <person name="Felder M."/>
            <person name="Schilde C."/>
            <person name="Helps N.R."/>
            <person name="Tunggal B."/>
            <person name="Rivero F."/>
            <person name="John U."/>
            <person name="Schleicher M."/>
            <person name="Eichinger L."/>
            <person name="Platzer M."/>
            <person name="Noegel A.A."/>
            <person name="Schaap P."/>
            <person name="Gloeckner G."/>
        </authorList>
    </citation>
    <scope>NUCLEOTIDE SEQUENCE [LARGE SCALE GENOMIC DNA]</scope>
    <source>
        <strain evidence="8">SH3</strain>
    </source>
</reference>
<feature type="region of interest" description="Disordered" evidence="5">
    <location>
        <begin position="182"/>
        <end position="534"/>
    </location>
</feature>
<evidence type="ECO:0000256" key="5">
    <source>
        <dbReference type="SAM" id="MobiDB-lite"/>
    </source>
</evidence>
<dbReference type="Proteomes" id="UP000007797">
    <property type="component" value="Unassembled WGS sequence"/>
</dbReference>
<dbReference type="STRING" id="1054147.F4PVB6"/>
<dbReference type="PROSITE" id="PS50072">
    <property type="entry name" value="CSA_PPIASE_2"/>
    <property type="match status" value="1"/>
</dbReference>
<evidence type="ECO:0000313" key="7">
    <source>
        <dbReference type="EMBL" id="EGG19930.1"/>
    </source>
</evidence>
<dbReference type="OrthoDB" id="271386at2759"/>
<keyword evidence="3" id="KW-0697">Rotamase</keyword>
<evidence type="ECO:0000256" key="1">
    <source>
        <dbReference type="ARBA" id="ARBA00000971"/>
    </source>
</evidence>
<feature type="domain" description="PPIase cyclophilin-type" evidence="6">
    <location>
        <begin position="7"/>
        <end position="172"/>
    </location>
</feature>
<feature type="compositionally biased region" description="Low complexity" evidence="5">
    <location>
        <begin position="188"/>
        <end position="205"/>
    </location>
</feature>
<evidence type="ECO:0000256" key="3">
    <source>
        <dbReference type="ARBA" id="ARBA00023110"/>
    </source>
</evidence>
<dbReference type="PROSITE" id="PS00170">
    <property type="entry name" value="CSA_PPIASE_1"/>
    <property type="match status" value="1"/>
</dbReference>
<dbReference type="AlphaFoldDB" id="F4PVB6"/>
<evidence type="ECO:0000256" key="2">
    <source>
        <dbReference type="ARBA" id="ARBA00013194"/>
    </source>
</evidence>
<organism evidence="7 8">
    <name type="scientific">Cavenderia fasciculata</name>
    <name type="common">Slime mold</name>
    <name type="synonym">Dictyostelium fasciculatum</name>
    <dbReference type="NCBI Taxonomy" id="261658"/>
    <lineage>
        <taxon>Eukaryota</taxon>
        <taxon>Amoebozoa</taxon>
        <taxon>Evosea</taxon>
        <taxon>Eumycetozoa</taxon>
        <taxon>Dictyostelia</taxon>
        <taxon>Acytosteliales</taxon>
        <taxon>Cavenderiaceae</taxon>
        <taxon>Cavenderia</taxon>
    </lineage>
</organism>
<dbReference type="Pfam" id="PF00160">
    <property type="entry name" value="Pro_isomerase"/>
    <property type="match status" value="1"/>
</dbReference>
<dbReference type="PANTHER" id="PTHR11071">
    <property type="entry name" value="PEPTIDYL-PROLYL CIS-TRANS ISOMERASE"/>
    <property type="match status" value="1"/>
</dbReference>
<evidence type="ECO:0000259" key="6">
    <source>
        <dbReference type="PROSITE" id="PS50072"/>
    </source>
</evidence>
<dbReference type="PRINTS" id="PR00153">
    <property type="entry name" value="CSAPPISMRASE"/>
</dbReference>
<dbReference type="Gene3D" id="2.40.100.10">
    <property type="entry name" value="Cyclophilin-like"/>
    <property type="match status" value="1"/>
</dbReference>
<sequence length="534" mass="60965">MVNPRTFFDIEIDGKAIGRVIFELYADVVPKTAENFRALCTGEKGLSEKTNLRLHYKGSPFHRIIKDFMVQGGDFGNKNGTGGESIYGRRFEDENFKYKHTEPYLLSMANAGPNTNGSQFFITTVPTPHLDGKHVVFGKVISGKQVLDILNTVLVDQNDKPYAEVKIGHCGELVLKKSIVEPKKSKDVSSSSSDSDSDSDSSSSSDSEEERKKRKEKRKERERKRREKKDKKRKKKKSRDSDDSTGSSSSDSEDDRKKKKSRGREKERSGDKRNDGKRDRSRSPSVDKLRDRYIPKTTEVLTFTPGGGNGVIGEGKTFKGRGAVKYNPNREGGNYSRDRESYRDRDRDGGHYRDRDNYNRDRDRDGGNYRDRDGRGERDRDHYGGGYNNRDRRDNRDDRDRHHHNDDNNNSRRKYQDNEEKEGEKKQVQHQEEKISISRDKRNYSEVDYSSSSSTNASTFTPSTSTTTTTTSTNISRDDLSDLEDGETPVDMDTRKPSRNSSSTITFNSSGGNEGGRFDRRRREKSDDEESDSD</sequence>
<dbReference type="GO" id="GO:0005829">
    <property type="term" value="C:cytosol"/>
    <property type="evidence" value="ECO:0007669"/>
    <property type="project" value="TreeGrafter"/>
</dbReference>
<proteinExistence type="predicted"/>
<dbReference type="FunFam" id="2.40.100.10:FF:000022">
    <property type="entry name" value="Peptidyl-prolyl cis-trans isomerase CYP95"/>
    <property type="match status" value="1"/>
</dbReference>
<keyword evidence="4" id="KW-0413">Isomerase</keyword>
<feature type="compositionally biased region" description="Polar residues" evidence="5">
    <location>
        <begin position="499"/>
        <end position="510"/>
    </location>
</feature>
<dbReference type="GO" id="GO:0006457">
    <property type="term" value="P:protein folding"/>
    <property type="evidence" value="ECO:0007669"/>
    <property type="project" value="InterPro"/>
</dbReference>
<evidence type="ECO:0000313" key="8">
    <source>
        <dbReference type="Proteomes" id="UP000007797"/>
    </source>
</evidence>
<dbReference type="PANTHER" id="PTHR11071:SF561">
    <property type="entry name" value="PEPTIDYL-PROLYL CIS-TRANS ISOMERASE D-RELATED"/>
    <property type="match status" value="1"/>
</dbReference>
<dbReference type="OMA" id="FRYRHTK"/>
<dbReference type="InterPro" id="IPR002130">
    <property type="entry name" value="Cyclophilin-type_PPIase_dom"/>
</dbReference>
<dbReference type="EMBL" id="GL883013">
    <property type="protein sequence ID" value="EGG19930.1"/>
    <property type="molecule type" value="Genomic_DNA"/>
</dbReference>
<dbReference type="GO" id="GO:0003755">
    <property type="term" value="F:peptidyl-prolyl cis-trans isomerase activity"/>
    <property type="evidence" value="ECO:0007669"/>
    <property type="project" value="UniProtKB-KW"/>
</dbReference>
<comment type="catalytic activity">
    <reaction evidence="1">
        <text>[protein]-peptidylproline (omega=180) = [protein]-peptidylproline (omega=0)</text>
        <dbReference type="Rhea" id="RHEA:16237"/>
        <dbReference type="Rhea" id="RHEA-COMP:10747"/>
        <dbReference type="Rhea" id="RHEA-COMP:10748"/>
        <dbReference type="ChEBI" id="CHEBI:83833"/>
        <dbReference type="ChEBI" id="CHEBI:83834"/>
        <dbReference type="EC" id="5.2.1.8"/>
    </reaction>
</comment>
<name>F4PVB6_CACFS</name>
<feature type="compositionally biased region" description="Basic and acidic residues" evidence="5">
    <location>
        <begin position="336"/>
        <end position="445"/>
    </location>
</feature>
<accession>F4PVB6</accession>
<dbReference type="RefSeq" id="XP_004366913.1">
    <property type="nucleotide sequence ID" value="XM_004366856.1"/>
</dbReference>
<feature type="compositionally biased region" description="Basic residues" evidence="5">
    <location>
        <begin position="212"/>
        <end position="238"/>
    </location>
</feature>